<dbReference type="GeneID" id="82526633"/>
<dbReference type="Proteomes" id="UP000244905">
    <property type="component" value="Unassembled WGS sequence"/>
</dbReference>
<evidence type="ECO:0000313" key="2">
    <source>
        <dbReference type="EMBL" id="PWB01343.1"/>
    </source>
</evidence>
<dbReference type="InterPro" id="IPR054105">
    <property type="entry name" value="WHD_NrtR"/>
</dbReference>
<accession>A0A2V1IP36</accession>
<dbReference type="PANTHER" id="PTHR43736">
    <property type="entry name" value="ADP-RIBOSE PYROPHOSPHATASE"/>
    <property type="match status" value="1"/>
</dbReference>
<dbReference type="Gene3D" id="3.90.79.10">
    <property type="entry name" value="Nucleoside Triphosphate Pyrophosphohydrolase"/>
    <property type="match status" value="1"/>
</dbReference>
<proteinExistence type="predicted"/>
<dbReference type="PANTHER" id="PTHR43736:SF4">
    <property type="entry name" value="SLR1690 PROTEIN"/>
    <property type="match status" value="1"/>
</dbReference>
<keyword evidence="2" id="KW-0378">Hydrolase</keyword>
<feature type="domain" description="Nudix hydrolase" evidence="1">
    <location>
        <begin position="10"/>
        <end position="161"/>
    </location>
</feature>
<dbReference type="InterPro" id="IPR036388">
    <property type="entry name" value="WH-like_DNA-bd_sf"/>
</dbReference>
<dbReference type="InterPro" id="IPR036390">
    <property type="entry name" value="WH_DNA-bd_sf"/>
</dbReference>
<organism evidence="2 3">
    <name type="scientific">Duncaniella muris</name>
    <dbReference type="NCBI Taxonomy" id="2094150"/>
    <lineage>
        <taxon>Bacteria</taxon>
        <taxon>Pseudomonadati</taxon>
        <taxon>Bacteroidota</taxon>
        <taxon>Bacteroidia</taxon>
        <taxon>Bacteroidales</taxon>
        <taxon>Muribaculaceae</taxon>
        <taxon>Duncaniella</taxon>
    </lineage>
</organism>
<dbReference type="InterPro" id="IPR000086">
    <property type="entry name" value="NUDIX_hydrolase_dom"/>
</dbReference>
<gene>
    <name evidence="2" type="ORF">C5O23_09805</name>
</gene>
<dbReference type="AlphaFoldDB" id="A0A2V1IP36"/>
<sequence length="240" mass="27410">MENMSTPLANNHISVDCVVFGFDGTDLRVLLVKRSGSDDGGDYNDMKLPGSLIYRDEDLDEAAGRVLEELTGIKDLSLTQFKAFGSKDRTSNPRDVLWLERAQKEHVELIVTIAYFALVKLDKALEKTVDPAQAQWCRIDDIGPLAFDHNLIIEEARKAIRREADNNRALLFDLLPKKFTASQLRKLSEIINGKTLDVRNFHKKIAQMPYIVPLDEKQQGVSHRAARFYRFDRKAYTVMR</sequence>
<dbReference type="RefSeq" id="WP_107032767.1">
    <property type="nucleotide sequence ID" value="NZ_CAJSYL010000011.1"/>
</dbReference>
<dbReference type="SUPFAM" id="SSF55811">
    <property type="entry name" value="Nudix"/>
    <property type="match status" value="1"/>
</dbReference>
<evidence type="ECO:0000313" key="3">
    <source>
        <dbReference type="Proteomes" id="UP000244905"/>
    </source>
</evidence>
<keyword evidence="3" id="KW-1185">Reference proteome</keyword>
<dbReference type="PROSITE" id="PS51462">
    <property type="entry name" value="NUDIX"/>
    <property type="match status" value="1"/>
</dbReference>
<dbReference type="InterPro" id="IPR015797">
    <property type="entry name" value="NUDIX_hydrolase-like_dom_sf"/>
</dbReference>
<dbReference type="GO" id="GO:0016787">
    <property type="term" value="F:hydrolase activity"/>
    <property type="evidence" value="ECO:0007669"/>
    <property type="project" value="UniProtKB-KW"/>
</dbReference>
<comment type="caution">
    <text evidence="2">The sequence shown here is derived from an EMBL/GenBank/DDBJ whole genome shotgun (WGS) entry which is preliminary data.</text>
</comment>
<protein>
    <submittedName>
        <fullName evidence="2">NUDIX hydrolase</fullName>
    </submittedName>
</protein>
<name>A0A2V1IP36_9BACT</name>
<dbReference type="Pfam" id="PF00293">
    <property type="entry name" value="NUDIX"/>
    <property type="match status" value="1"/>
</dbReference>
<dbReference type="Gene3D" id="1.10.10.10">
    <property type="entry name" value="Winged helix-like DNA-binding domain superfamily/Winged helix DNA-binding domain"/>
    <property type="match status" value="1"/>
</dbReference>
<dbReference type="CDD" id="cd18873">
    <property type="entry name" value="NUDIX_NadM_like"/>
    <property type="match status" value="1"/>
</dbReference>
<evidence type="ECO:0000259" key="1">
    <source>
        <dbReference type="PROSITE" id="PS51462"/>
    </source>
</evidence>
<reference evidence="3" key="1">
    <citation type="submission" date="2018-02" db="EMBL/GenBank/DDBJ databases">
        <authorList>
            <person name="Clavel T."/>
            <person name="Strowig T."/>
        </authorList>
    </citation>
    <scope>NUCLEOTIDE SEQUENCE [LARGE SCALE GENOMIC DNA]</scope>
    <source>
        <strain evidence="3">DSM 103720</strain>
    </source>
</reference>
<dbReference type="Pfam" id="PF21906">
    <property type="entry name" value="WHD_NrtR"/>
    <property type="match status" value="1"/>
</dbReference>
<dbReference type="SUPFAM" id="SSF46785">
    <property type="entry name" value="Winged helix' DNA-binding domain"/>
    <property type="match status" value="1"/>
</dbReference>
<dbReference type="EMBL" id="PUEC01000022">
    <property type="protein sequence ID" value="PWB01343.1"/>
    <property type="molecule type" value="Genomic_DNA"/>
</dbReference>